<dbReference type="InterPro" id="IPR046348">
    <property type="entry name" value="SIS_dom_sf"/>
</dbReference>
<keyword evidence="2" id="KW-0238">DNA-binding</keyword>
<dbReference type="GO" id="GO:0097367">
    <property type="term" value="F:carbohydrate derivative binding"/>
    <property type="evidence" value="ECO:0007669"/>
    <property type="project" value="InterPro"/>
</dbReference>
<dbReference type="EMBL" id="CP060636">
    <property type="protein sequence ID" value="QNM12679.1"/>
    <property type="molecule type" value="Genomic_DNA"/>
</dbReference>
<evidence type="ECO:0000256" key="1">
    <source>
        <dbReference type="ARBA" id="ARBA00023015"/>
    </source>
</evidence>
<protein>
    <submittedName>
        <fullName evidence="6">MurR/RpiR family transcriptional regulator</fullName>
    </submittedName>
</protein>
<dbReference type="GO" id="GO:1901135">
    <property type="term" value="P:carbohydrate derivative metabolic process"/>
    <property type="evidence" value="ECO:0007669"/>
    <property type="project" value="InterPro"/>
</dbReference>
<dbReference type="Pfam" id="PF01380">
    <property type="entry name" value="SIS"/>
    <property type="match status" value="1"/>
</dbReference>
<dbReference type="GO" id="GO:0003700">
    <property type="term" value="F:DNA-binding transcription factor activity"/>
    <property type="evidence" value="ECO:0007669"/>
    <property type="project" value="InterPro"/>
</dbReference>
<dbReference type="CDD" id="cd05013">
    <property type="entry name" value="SIS_RpiR"/>
    <property type="match status" value="1"/>
</dbReference>
<dbReference type="InterPro" id="IPR000281">
    <property type="entry name" value="HTH_RpiR"/>
</dbReference>
<dbReference type="GO" id="GO:0003677">
    <property type="term" value="F:DNA binding"/>
    <property type="evidence" value="ECO:0007669"/>
    <property type="project" value="UniProtKB-KW"/>
</dbReference>
<dbReference type="Pfam" id="PF01418">
    <property type="entry name" value="HTH_6"/>
    <property type="match status" value="1"/>
</dbReference>
<proteinExistence type="predicted"/>
<dbReference type="SUPFAM" id="SSF46689">
    <property type="entry name" value="Homeodomain-like"/>
    <property type="match status" value="1"/>
</dbReference>
<accession>A0A7G9GPE7</accession>
<dbReference type="PANTHER" id="PTHR30514">
    <property type="entry name" value="GLUCOKINASE"/>
    <property type="match status" value="1"/>
</dbReference>
<dbReference type="PROSITE" id="PS51071">
    <property type="entry name" value="HTH_RPIR"/>
    <property type="match status" value="1"/>
</dbReference>
<dbReference type="AlphaFoldDB" id="A0A7G9GPE7"/>
<dbReference type="Gene3D" id="3.40.50.10490">
    <property type="entry name" value="Glucose-6-phosphate isomerase like protein, domain 1"/>
    <property type="match status" value="1"/>
</dbReference>
<dbReference type="InterPro" id="IPR036388">
    <property type="entry name" value="WH-like_DNA-bd_sf"/>
</dbReference>
<keyword evidence="1" id="KW-0805">Transcription regulation</keyword>
<dbReference type="KEGG" id="ehn:H9Q80_01620"/>
<feature type="domain" description="HTH rpiR-type" evidence="4">
    <location>
        <begin position="1"/>
        <end position="73"/>
    </location>
</feature>
<keyword evidence="7" id="KW-1185">Reference proteome</keyword>
<reference evidence="6 7" key="1">
    <citation type="submission" date="2020-08" db="EMBL/GenBank/DDBJ databases">
        <authorList>
            <person name="Liu C."/>
            <person name="Sun Q."/>
        </authorList>
    </citation>
    <scope>NUCLEOTIDE SEQUENCE [LARGE SCALE GENOMIC DNA]</scope>
    <source>
        <strain evidence="6 7">NSJ-61</strain>
    </source>
</reference>
<dbReference type="Gene3D" id="1.10.10.10">
    <property type="entry name" value="Winged helix-like DNA-binding domain superfamily/Winged helix DNA-binding domain"/>
    <property type="match status" value="1"/>
</dbReference>
<evidence type="ECO:0000259" key="4">
    <source>
        <dbReference type="PROSITE" id="PS51071"/>
    </source>
</evidence>
<dbReference type="Proteomes" id="UP000515856">
    <property type="component" value="Chromosome"/>
</dbReference>
<dbReference type="InterPro" id="IPR009057">
    <property type="entry name" value="Homeodomain-like_sf"/>
</dbReference>
<dbReference type="InterPro" id="IPR047640">
    <property type="entry name" value="RpiR-like"/>
</dbReference>
<dbReference type="InterPro" id="IPR001347">
    <property type="entry name" value="SIS_dom"/>
</dbReference>
<name>A0A7G9GPE7_9FIRM</name>
<sequence>MVSKEIINSFNEKELQVYQYVEANKEKAGYMRIRELAQACDVSTATVLRFVKKIGLENYNAFKYWCHQQEHTATTMYHTKEILECVEKLDTPYYKELIEEAADIIEASDFVIFVGIGNSGGIAHYGARCFSNAGTYALCQDDPFYNTKCIKGNPVIIILSVSGETKEMIQQVSGYHSKGCTMITISTTSSGTLCKLADLTIAYHIKYRATQPQTDFSSQIPAVYLIEMMAHELLQRNRDTEAV</sequence>
<dbReference type="PROSITE" id="PS51464">
    <property type="entry name" value="SIS"/>
    <property type="match status" value="1"/>
</dbReference>
<dbReference type="PANTHER" id="PTHR30514:SF1">
    <property type="entry name" value="HTH-TYPE TRANSCRIPTIONAL REGULATOR HEXR-RELATED"/>
    <property type="match status" value="1"/>
</dbReference>
<dbReference type="InterPro" id="IPR035472">
    <property type="entry name" value="RpiR-like_SIS"/>
</dbReference>
<evidence type="ECO:0000256" key="2">
    <source>
        <dbReference type="ARBA" id="ARBA00023125"/>
    </source>
</evidence>
<evidence type="ECO:0000313" key="6">
    <source>
        <dbReference type="EMBL" id="QNM12679.1"/>
    </source>
</evidence>
<organism evidence="6 7">
    <name type="scientific">[Eubacterium] hominis</name>
    <dbReference type="NCBI Taxonomy" id="2764325"/>
    <lineage>
        <taxon>Bacteria</taxon>
        <taxon>Bacillati</taxon>
        <taxon>Bacillota</taxon>
        <taxon>Erysipelotrichia</taxon>
        <taxon>Erysipelotrichales</taxon>
        <taxon>Erysipelotrichaceae</taxon>
        <taxon>Amedibacillus</taxon>
    </lineage>
</organism>
<evidence type="ECO:0000256" key="3">
    <source>
        <dbReference type="ARBA" id="ARBA00023163"/>
    </source>
</evidence>
<feature type="domain" description="SIS" evidence="5">
    <location>
        <begin position="101"/>
        <end position="236"/>
    </location>
</feature>
<keyword evidence="3" id="KW-0804">Transcription</keyword>
<evidence type="ECO:0000259" key="5">
    <source>
        <dbReference type="PROSITE" id="PS51464"/>
    </source>
</evidence>
<dbReference type="RefSeq" id="WP_158552363.1">
    <property type="nucleotide sequence ID" value="NZ_CP060636.1"/>
</dbReference>
<gene>
    <name evidence="6" type="ORF">H9Q80_01620</name>
</gene>
<evidence type="ECO:0000313" key="7">
    <source>
        <dbReference type="Proteomes" id="UP000515856"/>
    </source>
</evidence>
<dbReference type="SUPFAM" id="SSF53697">
    <property type="entry name" value="SIS domain"/>
    <property type="match status" value="1"/>
</dbReference>